<accession>A0A1J9QNF3</accession>
<comment type="similarity">
    <text evidence="1 2">Belongs to the iron/ascorbate-dependent oxidoreductase family.</text>
</comment>
<dbReference type="RefSeq" id="XP_020126245.1">
    <property type="nucleotide sequence ID" value="XM_020278422.1"/>
</dbReference>
<evidence type="ECO:0000256" key="1">
    <source>
        <dbReference type="ARBA" id="ARBA00008056"/>
    </source>
</evidence>
<proteinExistence type="inferred from homology"/>
<dbReference type="InterPro" id="IPR050231">
    <property type="entry name" value="Iron_ascorbate_oxido_reductase"/>
</dbReference>
<dbReference type="GO" id="GO:0046872">
    <property type="term" value="F:metal ion binding"/>
    <property type="evidence" value="ECO:0007669"/>
    <property type="project" value="UniProtKB-KW"/>
</dbReference>
<comment type="caution">
    <text evidence="5">The sequence shown here is derived from an EMBL/GenBank/DDBJ whole genome shotgun (WGS) entry which is preliminary data.</text>
</comment>
<dbReference type="PROSITE" id="PS51471">
    <property type="entry name" value="FE2OG_OXY"/>
    <property type="match status" value="1"/>
</dbReference>
<evidence type="ECO:0000259" key="4">
    <source>
        <dbReference type="PROSITE" id="PS51471"/>
    </source>
</evidence>
<evidence type="ECO:0000256" key="3">
    <source>
        <dbReference type="SAM" id="MobiDB-lite"/>
    </source>
</evidence>
<dbReference type="GO" id="GO:0044283">
    <property type="term" value="P:small molecule biosynthetic process"/>
    <property type="evidence" value="ECO:0007669"/>
    <property type="project" value="UniProtKB-ARBA"/>
</dbReference>
<feature type="domain" description="Fe2OG dioxygenase" evidence="4">
    <location>
        <begin position="217"/>
        <end position="339"/>
    </location>
</feature>
<evidence type="ECO:0000256" key="2">
    <source>
        <dbReference type="RuleBase" id="RU003682"/>
    </source>
</evidence>
<dbReference type="EMBL" id="MNUE01000068">
    <property type="protein sequence ID" value="OJD29985.1"/>
    <property type="molecule type" value="Genomic_DNA"/>
</dbReference>
<gene>
    <name evidence="5" type="ORF">BKCO1_680005</name>
</gene>
<keyword evidence="2" id="KW-0479">Metal-binding</keyword>
<dbReference type="InterPro" id="IPR005123">
    <property type="entry name" value="Oxoglu/Fe-dep_dioxygenase_dom"/>
</dbReference>
<dbReference type="STRING" id="236234.A0A1J9QNF3"/>
<keyword evidence="2" id="KW-0560">Oxidoreductase</keyword>
<dbReference type="GO" id="GO:0016491">
    <property type="term" value="F:oxidoreductase activity"/>
    <property type="evidence" value="ECO:0007669"/>
    <property type="project" value="UniProtKB-KW"/>
</dbReference>
<evidence type="ECO:0000313" key="5">
    <source>
        <dbReference type="EMBL" id="OJD29985.1"/>
    </source>
</evidence>
<keyword evidence="2" id="KW-0408">Iron</keyword>
<organism evidence="5 6">
    <name type="scientific">Diplodia corticola</name>
    <dbReference type="NCBI Taxonomy" id="236234"/>
    <lineage>
        <taxon>Eukaryota</taxon>
        <taxon>Fungi</taxon>
        <taxon>Dikarya</taxon>
        <taxon>Ascomycota</taxon>
        <taxon>Pezizomycotina</taxon>
        <taxon>Dothideomycetes</taxon>
        <taxon>Dothideomycetes incertae sedis</taxon>
        <taxon>Botryosphaeriales</taxon>
        <taxon>Botryosphaeriaceae</taxon>
        <taxon>Diplodia</taxon>
    </lineage>
</organism>
<reference evidence="5 6" key="1">
    <citation type="submission" date="2016-10" db="EMBL/GenBank/DDBJ databases">
        <title>Proteomics and genomics reveal pathogen-plant mechanisms compatible with a hemibiotrophic lifestyle of Diplodia corticola.</title>
        <authorList>
            <person name="Fernandes I."/>
            <person name="De Jonge R."/>
            <person name="Van De Peer Y."/>
            <person name="Devreese B."/>
            <person name="Alves A."/>
            <person name="Esteves A.C."/>
        </authorList>
    </citation>
    <scope>NUCLEOTIDE SEQUENCE [LARGE SCALE GENOMIC DNA]</scope>
    <source>
        <strain evidence="5 6">CBS 112549</strain>
    </source>
</reference>
<protein>
    <submittedName>
        <fullName evidence="5">2-oxoglutarate-dependent ethylene succinate-forming enzyme</fullName>
    </submittedName>
</protein>
<dbReference type="InterPro" id="IPR026992">
    <property type="entry name" value="DIOX_N"/>
</dbReference>
<dbReference type="OrthoDB" id="288590at2759"/>
<dbReference type="Pfam" id="PF03171">
    <property type="entry name" value="2OG-FeII_Oxy"/>
    <property type="match status" value="1"/>
</dbReference>
<dbReference type="InterPro" id="IPR044861">
    <property type="entry name" value="IPNS-like_FE2OG_OXY"/>
</dbReference>
<feature type="region of interest" description="Disordered" evidence="3">
    <location>
        <begin position="397"/>
        <end position="432"/>
    </location>
</feature>
<dbReference type="SUPFAM" id="SSF51197">
    <property type="entry name" value="Clavaminate synthase-like"/>
    <property type="match status" value="1"/>
</dbReference>
<dbReference type="GeneID" id="31018683"/>
<dbReference type="Proteomes" id="UP000183809">
    <property type="component" value="Unassembled WGS sequence"/>
</dbReference>
<sequence>MSARTIVSRPSLARHLLRASATPQVQFGRKLATVAEQHGASTMPPGQKATVGNLKTFELPEVLTGGASDQALGRDMINAWRKDGILQIGMDPINRKLADAAFLCSKKFFGLPYEKKAACLDDQSFAGYIASGEELTDNIADYSEIFTVTKDLPATDARVRQKWPSHGPCPWPFQQMQTVMQSYMDYLGQSGEKMLQLIAWGLGLKDGDALTKYTQDGWHHMRILRFPERNNVNGKGKAGRGIGSHTDYGLLVIAAQDDVGGLFIRPPYEGEEVANWRKSAAGMSEDDDKWVYVPPVPDVFTVFPGDMMQYVTDSFLPSTPHKVGLNTRDRFAFAYFHEPNFSAVMKPLEGFDSGQEPREGIHYGTHFTNMFMRNYPERITAKRMRSENRMKLLESPDLRWSEPPPVRNIEADPAVDAGPLYDNKQSQASAQI</sequence>
<dbReference type="Gene3D" id="2.60.120.330">
    <property type="entry name" value="B-lactam Antibiotic, Isopenicillin N Synthase, Chain"/>
    <property type="match status" value="1"/>
</dbReference>
<name>A0A1J9QNF3_9PEZI</name>
<dbReference type="InterPro" id="IPR027443">
    <property type="entry name" value="IPNS-like_sf"/>
</dbReference>
<evidence type="ECO:0000313" key="6">
    <source>
        <dbReference type="Proteomes" id="UP000183809"/>
    </source>
</evidence>
<dbReference type="PANTHER" id="PTHR47990">
    <property type="entry name" value="2-OXOGLUTARATE (2OG) AND FE(II)-DEPENDENT OXYGENASE SUPERFAMILY PROTEIN-RELATED"/>
    <property type="match status" value="1"/>
</dbReference>
<feature type="compositionally biased region" description="Polar residues" evidence="3">
    <location>
        <begin position="423"/>
        <end position="432"/>
    </location>
</feature>
<keyword evidence="6" id="KW-1185">Reference proteome</keyword>
<dbReference type="Pfam" id="PF14226">
    <property type="entry name" value="DIOX_N"/>
    <property type="match status" value="1"/>
</dbReference>
<dbReference type="AlphaFoldDB" id="A0A1J9QNF3"/>